<reference evidence="5" key="1">
    <citation type="journal article" date="2019" name="Sci. Rep.">
        <title>Draft genome of Tanacetum cinerariifolium, the natural source of mosquito coil.</title>
        <authorList>
            <person name="Yamashiro T."/>
            <person name="Shiraishi A."/>
            <person name="Satake H."/>
            <person name="Nakayama K."/>
        </authorList>
    </citation>
    <scope>NUCLEOTIDE SEQUENCE</scope>
</reference>
<evidence type="ECO:0000259" key="4">
    <source>
        <dbReference type="Pfam" id="PF01397"/>
    </source>
</evidence>
<protein>
    <submittedName>
        <fullName evidence="5">(-)-germacrene D synthase</fullName>
    </submittedName>
</protein>
<dbReference type="SUPFAM" id="SSF48239">
    <property type="entry name" value="Terpenoid cyclases/Protein prenyltransferases"/>
    <property type="match status" value="1"/>
</dbReference>
<dbReference type="PANTHER" id="PTHR31225:SF196">
    <property type="entry name" value="TERPENOID CYCLASES_PROTEIN PRENYLTRANSFERASE ALPHA-ALPHA TOROID-RELATED"/>
    <property type="match status" value="1"/>
</dbReference>
<comment type="cofactor">
    <cofactor evidence="1">
        <name>Mg(2+)</name>
        <dbReference type="ChEBI" id="CHEBI:18420"/>
    </cofactor>
</comment>
<keyword evidence="2" id="KW-0460">Magnesium</keyword>
<dbReference type="InterPro" id="IPR001906">
    <property type="entry name" value="Terpene_synth_N"/>
</dbReference>
<evidence type="ECO:0000256" key="1">
    <source>
        <dbReference type="ARBA" id="ARBA00001946"/>
    </source>
</evidence>
<feature type="domain" description="Terpene synthase N-terminal" evidence="4">
    <location>
        <begin position="2"/>
        <end position="75"/>
    </location>
</feature>
<feature type="non-terminal residue" evidence="5">
    <location>
        <position position="75"/>
    </location>
</feature>
<dbReference type="InterPro" id="IPR008930">
    <property type="entry name" value="Terpenoid_cyclase/PrenylTrfase"/>
</dbReference>
<comment type="caution">
    <text evidence="5">The sequence shown here is derived from an EMBL/GenBank/DDBJ whole genome shotgun (WGS) entry which is preliminary data.</text>
</comment>
<gene>
    <name evidence="5" type="ORF">Tci_898413</name>
</gene>
<sequence length="75" mass="8842">MVEGLREEVRKEIVAALDDPSKHTDLLILVNEVQRLGIAYYFEEEIERALKHIYDTYGDHWKGGSAPLWFRLLRQ</sequence>
<dbReference type="AlphaFoldDB" id="A0A699V2I1"/>
<dbReference type="GO" id="GO:0010333">
    <property type="term" value="F:terpene synthase activity"/>
    <property type="evidence" value="ECO:0007669"/>
    <property type="project" value="InterPro"/>
</dbReference>
<evidence type="ECO:0000256" key="3">
    <source>
        <dbReference type="ARBA" id="ARBA00023239"/>
    </source>
</evidence>
<dbReference type="InterPro" id="IPR050148">
    <property type="entry name" value="Terpene_synthase-like"/>
</dbReference>
<dbReference type="GO" id="GO:0016114">
    <property type="term" value="P:terpenoid biosynthetic process"/>
    <property type="evidence" value="ECO:0007669"/>
    <property type="project" value="InterPro"/>
</dbReference>
<dbReference type="InterPro" id="IPR036965">
    <property type="entry name" value="Terpene_synth_N_sf"/>
</dbReference>
<evidence type="ECO:0000313" key="5">
    <source>
        <dbReference type="EMBL" id="GFD26444.1"/>
    </source>
</evidence>
<name>A0A699V2I1_TANCI</name>
<dbReference type="Pfam" id="PF01397">
    <property type="entry name" value="Terpene_synth"/>
    <property type="match status" value="1"/>
</dbReference>
<accession>A0A699V2I1</accession>
<dbReference type="EMBL" id="BKCJ011368787">
    <property type="protein sequence ID" value="GFD26444.1"/>
    <property type="molecule type" value="Genomic_DNA"/>
</dbReference>
<dbReference type="Gene3D" id="1.50.10.130">
    <property type="entry name" value="Terpene synthase, N-terminal domain"/>
    <property type="match status" value="1"/>
</dbReference>
<organism evidence="5">
    <name type="scientific">Tanacetum cinerariifolium</name>
    <name type="common">Dalmatian daisy</name>
    <name type="synonym">Chrysanthemum cinerariifolium</name>
    <dbReference type="NCBI Taxonomy" id="118510"/>
    <lineage>
        <taxon>Eukaryota</taxon>
        <taxon>Viridiplantae</taxon>
        <taxon>Streptophyta</taxon>
        <taxon>Embryophyta</taxon>
        <taxon>Tracheophyta</taxon>
        <taxon>Spermatophyta</taxon>
        <taxon>Magnoliopsida</taxon>
        <taxon>eudicotyledons</taxon>
        <taxon>Gunneridae</taxon>
        <taxon>Pentapetalae</taxon>
        <taxon>asterids</taxon>
        <taxon>campanulids</taxon>
        <taxon>Asterales</taxon>
        <taxon>Asteraceae</taxon>
        <taxon>Asteroideae</taxon>
        <taxon>Anthemideae</taxon>
        <taxon>Anthemidinae</taxon>
        <taxon>Tanacetum</taxon>
    </lineage>
</organism>
<evidence type="ECO:0000256" key="2">
    <source>
        <dbReference type="ARBA" id="ARBA00022842"/>
    </source>
</evidence>
<proteinExistence type="predicted"/>
<keyword evidence="3" id="KW-0456">Lyase</keyword>
<dbReference type="PANTHER" id="PTHR31225">
    <property type="entry name" value="OS04G0344100 PROTEIN-RELATED"/>
    <property type="match status" value="1"/>
</dbReference>